<name>A0A9N9ICK5_9GLOM</name>
<dbReference type="AlphaFoldDB" id="A0A9N9ICK5"/>
<evidence type="ECO:0000313" key="2">
    <source>
        <dbReference type="Proteomes" id="UP000789405"/>
    </source>
</evidence>
<evidence type="ECO:0000313" key="1">
    <source>
        <dbReference type="EMBL" id="CAG8730032.1"/>
    </source>
</evidence>
<sequence length="40" mass="4510">GSGSLASEFRKEVDLKIPDFWVLLEVNNTIQVILYKENSG</sequence>
<feature type="non-terminal residue" evidence="1">
    <location>
        <position position="1"/>
    </location>
</feature>
<comment type="caution">
    <text evidence="1">The sequence shown here is derived from an EMBL/GenBank/DDBJ whole genome shotgun (WGS) entry which is preliminary data.</text>
</comment>
<dbReference type="OrthoDB" id="2395424at2759"/>
<protein>
    <submittedName>
        <fullName evidence="1">12075_t:CDS:1</fullName>
    </submittedName>
</protein>
<reference evidence="1" key="1">
    <citation type="submission" date="2021-06" db="EMBL/GenBank/DDBJ databases">
        <authorList>
            <person name="Kallberg Y."/>
            <person name="Tangrot J."/>
            <person name="Rosling A."/>
        </authorList>
    </citation>
    <scope>NUCLEOTIDE SEQUENCE</scope>
    <source>
        <strain evidence="1">MA453B</strain>
    </source>
</reference>
<proteinExistence type="predicted"/>
<keyword evidence="2" id="KW-1185">Reference proteome</keyword>
<accession>A0A9N9ICK5</accession>
<dbReference type="EMBL" id="CAJVPY010011833">
    <property type="protein sequence ID" value="CAG8730032.1"/>
    <property type="molecule type" value="Genomic_DNA"/>
</dbReference>
<dbReference type="Proteomes" id="UP000789405">
    <property type="component" value="Unassembled WGS sequence"/>
</dbReference>
<organism evidence="1 2">
    <name type="scientific">Dentiscutata erythropus</name>
    <dbReference type="NCBI Taxonomy" id="1348616"/>
    <lineage>
        <taxon>Eukaryota</taxon>
        <taxon>Fungi</taxon>
        <taxon>Fungi incertae sedis</taxon>
        <taxon>Mucoromycota</taxon>
        <taxon>Glomeromycotina</taxon>
        <taxon>Glomeromycetes</taxon>
        <taxon>Diversisporales</taxon>
        <taxon>Gigasporaceae</taxon>
        <taxon>Dentiscutata</taxon>
    </lineage>
</organism>
<gene>
    <name evidence="1" type="ORF">DERYTH_LOCUS15038</name>
</gene>